<sequence>MSSGEIFQSQVRFLGRIELGCRNTHFRRAVGVGGDSDHLRPFHDEMKSRVVFGGRPELLKLRCLFSCETRPPRPVPSQAGLRPVWGVKPKILTQFPFYYPKGLRADKLKA</sequence>
<accession>A0A498JZ30</accession>
<comment type="caution">
    <text evidence="1">The sequence shown here is derived from an EMBL/GenBank/DDBJ whole genome shotgun (WGS) entry which is preliminary data.</text>
</comment>
<organism evidence="1 2">
    <name type="scientific">Malus domestica</name>
    <name type="common">Apple</name>
    <name type="synonym">Pyrus malus</name>
    <dbReference type="NCBI Taxonomy" id="3750"/>
    <lineage>
        <taxon>Eukaryota</taxon>
        <taxon>Viridiplantae</taxon>
        <taxon>Streptophyta</taxon>
        <taxon>Embryophyta</taxon>
        <taxon>Tracheophyta</taxon>
        <taxon>Spermatophyta</taxon>
        <taxon>Magnoliopsida</taxon>
        <taxon>eudicotyledons</taxon>
        <taxon>Gunneridae</taxon>
        <taxon>Pentapetalae</taxon>
        <taxon>rosids</taxon>
        <taxon>fabids</taxon>
        <taxon>Rosales</taxon>
        <taxon>Rosaceae</taxon>
        <taxon>Amygdaloideae</taxon>
        <taxon>Maleae</taxon>
        <taxon>Malus</taxon>
    </lineage>
</organism>
<name>A0A498JZ30_MALDO</name>
<evidence type="ECO:0000313" key="2">
    <source>
        <dbReference type="Proteomes" id="UP000290289"/>
    </source>
</evidence>
<evidence type="ECO:0000313" key="1">
    <source>
        <dbReference type="EMBL" id="RXH98431.1"/>
    </source>
</evidence>
<keyword evidence="2" id="KW-1185">Reference proteome</keyword>
<reference evidence="1 2" key="1">
    <citation type="submission" date="2018-10" db="EMBL/GenBank/DDBJ databases">
        <title>A high-quality apple genome assembly.</title>
        <authorList>
            <person name="Hu J."/>
        </authorList>
    </citation>
    <scope>NUCLEOTIDE SEQUENCE [LARGE SCALE GENOMIC DNA]</scope>
    <source>
        <strain evidence="2">cv. HFTH1</strain>
        <tissue evidence="1">Young leaf</tissue>
    </source>
</reference>
<gene>
    <name evidence="1" type="ORF">DVH24_010756</name>
</gene>
<dbReference type="Proteomes" id="UP000290289">
    <property type="component" value="Chromosome 5"/>
</dbReference>
<proteinExistence type="predicted"/>
<dbReference type="AlphaFoldDB" id="A0A498JZ30"/>
<dbReference type="EMBL" id="RDQH01000331">
    <property type="protein sequence ID" value="RXH98431.1"/>
    <property type="molecule type" value="Genomic_DNA"/>
</dbReference>
<protein>
    <submittedName>
        <fullName evidence="1">Uncharacterized protein</fullName>
    </submittedName>
</protein>